<evidence type="ECO:0000259" key="5">
    <source>
        <dbReference type="PROSITE" id="PS50977"/>
    </source>
</evidence>
<dbReference type="PROSITE" id="PS50977">
    <property type="entry name" value="HTH_TETR_2"/>
    <property type="match status" value="1"/>
</dbReference>
<name>A0ABT8ISV2_9MICO</name>
<keyword evidence="3" id="KW-0804">Transcription</keyword>
<gene>
    <name evidence="6" type="ORF">P5G59_01875</name>
</gene>
<dbReference type="Gene3D" id="1.10.357.10">
    <property type="entry name" value="Tetracycline Repressor, domain 2"/>
    <property type="match status" value="1"/>
</dbReference>
<dbReference type="Proteomes" id="UP001174210">
    <property type="component" value="Unassembled WGS sequence"/>
</dbReference>
<protein>
    <submittedName>
        <fullName evidence="6">TetR/AcrR family transcriptional regulator</fullName>
    </submittedName>
</protein>
<dbReference type="RefSeq" id="WP_301215439.1">
    <property type="nucleotide sequence ID" value="NZ_JAROCB010000001.1"/>
</dbReference>
<reference evidence="6" key="1">
    <citation type="submission" date="2023-03" db="EMBL/GenBank/DDBJ databases">
        <title>MT1 and MT2 Draft Genomes of Novel Species.</title>
        <authorList>
            <person name="Venkateswaran K."/>
        </authorList>
    </citation>
    <scope>NUCLEOTIDE SEQUENCE</scope>
    <source>
        <strain evidence="6">F6_8S_P_1A</strain>
    </source>
</reference>
<evidence type="ECO:0000256" key="1">
    <source>
        <dbReference type="ARBA" id="ARBA00023015"/>
    </source>
</evidence>
<dbReference type="SUPFAM" id="SSF46689">
    <property type="entry name" value="Homeodomain-like"/>
    <property type="match status" value="1"/>
</dbReference>
<dbReference type="InterPro" id="IPR001647">
    <property type="entry name" value="HTH_TetR"/>
</dbReference>
<dbReference type="InterPro" id="IPR050109">
    <property type="entry name" value="HTH-type_TetR-like_transc_reg"/>
</dbReference>
<dbReference type="Gene3D" id="1.10.10.60">
    <property type="entry name" value="Homeodomain-like"/>
    <property type="match status" value="1"/>
</dbReference>
<organism evidence="6 7">
    <name type="scientific">Leifsonia virtsii</name>
    <dbReference type="NCBI Taxonomy" id="3035915"/>
    <lineage>
        <taxon>Bacteria</taxon>
        <taxon>Bacillati</taxon>
        <taxon>Actinomycetota</taxon>
        <taxon>Actinomycetes</taxon>
        <taxon>Micrococcales</taxon>
        <taxon>Microbacteriaceae</taxon>
        <taxon>Leifsonia</taxon>
    </lineage>
</organism>
<accession>A0ABT8ISV2</accession>
<evidence type="ECO:0000313" key="6">
    <source>
        <dbReference type="EMBL" id="MDN4595879.1"/>
    </source>
</evidence>
<dbReference type="SUPFAM" id="SSF48498">
    <property type="entry name" value="Tetracyclin repressor-like, C-terminal domain"/>
    <property type="match status" value="1"/>
</dbReference>
<feature type="domain" description="HTH tetR-type" evidence="5">
    <location>
        <begin position="14"/>
        <end position="74"/>
    </location>
</feature>
<dbReference type="Pfam" id="PF16859">
    <property type="entry name" value="TetR_C_11"/>
    <property type="match status" value="1"/>
</dbReference>
<keyword evidence="7" id="KW-1185">Reference proteome</keyword>
<evidence type="ECO:0000313" key="7">
    <source>
        <dbReference type="Proteomes" id="UP001174210"/>
    </source>
</evidence>
<evidence type="ECO:0000256" key="2">
    <source>
        <dbReference type="ARBA" id="ARBA00023125"/>
    </source>
</evidence>
<evidence type="ECO:0000256" key="3">
    <source>
        <dbReference type="ARBA" id="ARBA00023163"/>
    </source>
</evidence>
<dbReference type="PANTHER" id="PTHR30055:SF148">
    <property type="entry name" value="TETR-FAMILY TRANSCRIPTIONAL REGULATOR"/>
    <property type="match status" value="1"/>
</dbReference>
<evidence type="ECO:0000256" key="4">
    <source>
        <dbReference type="PROSITE-ProRule" id="PRU00335"/>
    </source>
</evidence>
<dbReference type="InterPro" id="IPR011075">
    <property type="entry name" value="TetR_C"/>
</dbReference>
<feature type="DNA-binding region" description="H-T-H motif" evidence="4">
    <location>
        <begin position="37"/>
        <end position="56"/>
    </location>
</feature>
<sequence length="200" mass="22000">MDSKETSGRRRRGAALEDALLQAAWEEIDENGYAGLTMEAVAARAGTSRPVLARRWASRSDLALAAIRHHFAADPIAVPDHGSLREDTLDLLRQMNTRRRGLVTELLLRFSGIITESDGGIAGLRERLIDGQPHQLQEILDRAAARGEIDPARLSPVVADLPLTLVRHEMMMRLQPADDALLESFVDDVFLPLALATARP</sequence>
<keyword evidence="2 4" id="KW-0238">DNA-binding</keyword>
<dbReference type="InterPro" id="IPR009057">
    <property type="entry name" value="Homeodomain-like_sf"/>
</dbReference>
<keyword evidence="1" id="KW-0805">Transcription regulation</keyword>
<proteinExistence type="predicted"/>
<dbReference type="InterPro" id="IPR036271">
    <property type="entry name" value="Tet_transcr_reg_TetR-rel_C_sf"/>
</dbReference>
<dbReference type="PANTHER" id="PTHR30055">
    <property type="entry name" value="HTH-TYPE TRANSCRIPTIONAL REGULATOR RUTR"/>
    <property type="match status" value="1"/>
</dbReference>
<dbReference type="Pfam" id="PF00440">
    <property type="entry name" value="TetR_N"/>
    <property type="match status" value="1"/>
</dbReference>
<dbReference type="EMBL" id="JAROCB010000001">
    <property type="protein sequence ID" value="MDN4595879.1"/>
    <property type="molecule type" value="Genomic_DNA"/>
</dbReference>
<comment type="caution">
    <text evidence="6">The sequence shown here is derived from an EMBL/GenBank/DDBJ whole genome shotgun (WGS) entry which is preliminary data.</text>
</comment>